<dbReference type="Proteomes" id="UP000245433">
    <property type="component" value="Unassembled WGS sequence"/>
</dbReference>
<evidence type="ECO:0000256" key="1">
    <source>
        <dbReference type="ARBA" id="ARBA00004141"/>
    </source>
</evidence>
<keyword evidence="2 5" id="KW-0812">Transmembrane</keyword>
<accession>A0A2U1DFE5</accession>
<dbReference type="CDD" id="cd16914">
    <property type="entry name" value="EcfT"/>
    <property type="match status" value="1"/>
</dbReference>
<feature type="transmembrane region" description="Helical" evidence="5">
    <location>
        <begin position="65"/>
        <end position="84"/>
    </location>
</feature>
<evidence type="ECO:0000313" key="7">
    <source>
        <dbReference type="Proteomes" id="UP000245433"/>
    </source>
</evidence>
<dbReference type="GO" id="GO:0005886">
    <property type="term" value="C:plasma membrane"/>
    <property type="evidence" value="ECO:0007669"/>
    <property type="project" value="TreeGrafter"/>
</dbReference>
<evidence type="ECO:0000256" key="4">
    <source>
        <dbReference type="ARBA" id="ARBA00023136"/>
    </source>
</evidence>
<dbReference type="PANTHER" id="PTHR33514:SF1">
    <property type="entry name" value="ABC TRANSPORTER PERMEASE"/>
    <property type="match status" value="1"/>
</dbReference>
<keyword evidence="3 5" id="KW-1133">Transmembrane helix</keyword>
<keyword evidence="4 5" id="KW-0472">Membrane</keyword>
<feature type="transmembrane region" description="Helical" evidence="5">
    <location>
        <begin position="23"/>
        <end position="53"/>
    </location>
</feature>
<organism evidence="6 7">
    <name type="scientific">Convivina intestini</name>
    <dbReference type="NCBI Taxonomy" id="1505726"/>
    <lineage>
        <taxon>Bacteria</taxon>
        <taxon>Bacillati</taxon>
        <taxon>Bacillota</taxon>
        <taxon>Bacilli</taxon>
        <taxon>Lactobacillales</taxon>
        <taxon>Lactobacillaceae</taxon>
        <taxon>Convivina</taxon>
    </lineage>
</organism>
<dbReference type="EMBL" id="QEKT01000001">
    <property type="protein sequence ID" value="PVY86384.1"/>
    <property type="molecule type" value="Genomic_DNA"/>
</dbReference>
<sequence length="274" mass="31166">MDNLFGYQTGQTVFHRLTGSAKLIIFLLLTISGVLSFDIRYLLLLTVVALLGLWQARISWQRIRVIVILTVIFALLNLILIYVFSPQYGVHLFGSQHLILGSGPYALTQEQLLYEAMVLLKYLFSLPLALIFLFTTNPSQFSAGLNRIGVPYSVAYAVTITLRYIPNTQRQFFMIKKVQEARGYNISKKSSWTQKITGVVRILTTLIFSTLDQIDEVTQAMELRRFGKGKKRSWYYEQSFGKLDTIALILALGFLALGIGLMVINQGRYWNPFA</sequence>
<proteinExistence type="predicted"/>
<comment type="subcellular location">
    <subcellularLocation>
        <location evidence="1">Membrane</location>
        <topology evidence="1">Multi-pass membrane protein</topology>
    </subcellularLocation>
</comment>
<evidence type="ECO:0000256" key="3">
    <source>
        <dbReference type="ARBA" id="ARBA00022989"/>
    </source>
</evidence>
<dbReference type="OrthoDB" id="8635523at2"/>
<protein>
    <submittedName>
        <fullName evidence="6">Energy-coupling factor transport system permease protein</fullName>
    </submittedName>
</protein>
<keyword evidence="7" id="KW-1185">Reference proteome</keyword>
<evidence type="ECO:0000256" key="5">
    <source>
        <dbReference type="SAM" id="Phobius"/>
    </source>
</evidence>
<feature type="transmembrane region" description="Helical" evidence="5">
    <location>
        <begin position="240"/>
        <end position="264"/>
    </location>
</feature>
<reference evidence="6 7" key="1">
    <citation type="submission" date="2018-04" db="EMBL/GenBank/DDBJ databases">
        <title>Genomic Encyclopedia of Type Strains, Phase IV (KMG-IV): sequencing the most valuable type-strain genomes for metagenomic binning, comparative biology and taxonomic classification.</title>
        <authorList>
            <person name="Goeker M."/>
        </authorList>
    </citation>
    <scope>NUCLEOTIDE SEQUENCE [LARGE SCALE GENOMIC DNA]</scope>
    <source>
        <strain evidence="6 7">DSM 28795</strain>
    </source>
</reference>
<dbReference type="PANTHER" id="PTHR33514">
    <property type="entry name" value="PROTEIN ABCI12, CHLOROPLASTIC"/>
    <property type="match status" value="1"/>
</dbReference>
<evidence type="ECO:0000256" key="2">
    <source>
        <dbReference type="ARBA" id="ARBA00022692"/>
    </source>
</evidence>
<gene>
    <name evidence="6" type="ORF">C7384_101300</name>
</gene>
<feature type="transmembrane region" description="Helical" evidence="5">
    <location>
        <begin position="148"/>
        <end position="166"/>
    </location>
</feature>
<name>A0A2U1DFE5_9LACO</name>
<dbReference type="AlphaFoldDB" id="A0A2U1DFE5"/>
<dbReference type="Pfam" id="PF02361">
    <property type="entry name" value="CbiQ"/>
    <property type="match status" value="1"/>
</dbReference>
<comment type="caution">
    <text evidence="6">The sequence shown here is derived from an EMBL/GenBank/DDBJ whole genome shotgun (WGS) entry which is preliminary data.</text>
</comment>
<dbReference type="InterPro" id="IPR003339">
    <property type="entry name" value="ABC/ECF_trnsptr_transmembrane"/>
</dbReference>
<dbReference type="RefSeq" id="WP_089937724.1">
    <property type="nucleotide sequence ID" value="NZ_CAKOEX010000001.1"/>
</dbReference>
<feature type="transmembrane region" description="Helical" evidence="5">
    <location>
        <begin position="119"/>
        <end position="136"/>
    </location>
</feature>
<evidence type="ECO:0000313" key="6">
    <source>
        <dbReference type="EMBL" id="PVY86384.1"/>
    </source>
</evidence>